<keyword evidence="5" id="KW-0813">Transport</keyword>
<dbReference type="Pfam" id="PF02221">
    <property type="entry name" value="E1_DerP2_DerF2"/>
    <property type="match status" value="1"/>
</dbReference>
<reference evidence="11" key="1">
    <citation type="submission" date="2019-06" db="EMBL/GenBank/DDBJ databases">
        <title>Draft genome sequence of the griseofulvin-producing fungus Xylaria cubensis strain G536.</title>
        <authorList>
            <person name="Mead M.E."/>
            <person name="Raja H.A."/>
            <person name="Steenwyk J.L."/>
            <person name="Knowles S.L."/>
            <person name="Oberlies N.H."/>
            <person name="Rokas A."/>
        </authorList>
    </citation>
    <scope>NUCLEOTIDE SEQUENCE [LARGE SCALE GENOMIC DNA]</scope>
    <source>
        <strain evidence="11">G536</strain>
    </source>
</reference>
<dbReference type="GO" id="GO:0032934">
    <property type="term" value="F:sterol binding"/>
    <property type="evidence" value="ECO:0007669"/>
    <property type="project" value="InterPro"/>
</dbReference>
<evidence type="ECO:0000256" key="7">
    <source>
        <dbReference type="ARBA" id="ARBA00023055"/>
    </source>
</evidence>
<feature type="domain" description="MD-2-related lipid-recognition" evidence="9">
    <location>
        <begin position="43"/>
        <end position="165"/>
    </location>
</feature>
<organism evidence="10 11">
    <name type="scientific">Xylaria flabelliformis</name>
    <dbReference type="NCBI Taxonomy" id="2512241"/>
    <lineage>
        <taxon>Eukaryota</taxon>
        <taxon>Fungi</taxon>
        <taxon>Dikarya</taxon>
        <taxon>Ascomycota</taxon>
        <taxon>Pezizomycotina</taxon>
        <taxon>Sordariomycetes</taxon>
        <taxon>Xylariomycetidae</taxon>
        <taxon>Xylariales</taxon>
        <taxon>Xylariaceae</taxon>
        <taxon>Xylaria</taxon>
    </lineage>
</organism>
<proteinExistence type="inferred from homology"/>
<comment type="similarity">
    <text evidence="2">Belongs to the NPC2 family.</text>
</comment>
<evidence type="ECO:0000256" key="6">
    <source>
        <dbReference type="ARBA" id="ARBA00022729"/>
    </source>
</evidence>
<evidence type="ECO:0000256" key="5">
    <source>
        <dbReference type="ARBA" id="ARBA00022448"/>
    </source>
</evidence>
<comment type="caution">
    <text evidence="10">The sequence shown here is derived from an EMBL/GenBank/DDBJ whole genome shotgun (WGS) entry which is preliminary data.</text>
</comment>
<comment type="function">
    <text evidence="1">Catalyzes the intermembrane transfer of phosphatidylglycerol and phosphatidylinositol.</text>
</comment>
<evidence type="ECO:0000256" key="2">
    <source>
        <dbReference type="ARBA" id="ARBA00006370"/>
    </source>
</evidence>
<evidence type="ECO:0000256" key="3">
    <source>
        <dbReference type="ARBA" id="ARBA00011245"/>
    </source>
</evidence>
<evidence type="ECO:0000256" key="4">
    <source>
        <dbReference type="ARBA" id="ARBA00016056"/>
    </source>
</evidence>
<protein>
    <recommendedName>
        <fullName evidence="4">Phosphatidylglycerol/phosphatidylinositol transfer protein</fullName>
    </recommendedName>
</protein>
<feature type="chain" id="PRO_5022216871" description="Phosphatidylglycerol/phosphatidylinositol transfer protein" evidence="8">
    <location>
        <begin position="21"/>
        <end position="186"/>
    </location>
</feature>
<dbReference type="Gene3D" id="2.60.40.770">
    <property type="match status" value="1"/>
</dbReference>
<keyword evidence="6 8" id="KW-0732">Signal</keyword>
<keyword evidence="7" id="KW-0445">Lipid transport</keyword>
<comment type="subunit">
    <text evidence="3">Monomer.</text>
</comment>
<evidence type="ECO:0000256" key="8">
    <source>
        <dbReference type="SAM" id="SignalP"/>
    </source>
</evidence>
<dbReference type="Proteomes" id="UP000319160">
    <property type="component" value="Unassembled WGS sequence"/>
</dbReference>
<dbReference type="PANTHER" id="PTHR11306">
    <property type="entry name" value="NIEMANN PICK TYPE C2 PROTEIN NPC2-RELATED"/>
    <property type="match status" value="1"/>
</dbReference>
<gene>
    <name evidence="10" type="ORF">FHL15_000345</name>
</gene>
<dbReference type="PANTHER" id="PTHR11306:SF0">
    <property type="entry name" value="PHOSPHATIDYLGLYCEROL_PHOSPHATIDYLINOSITOL TRANSFER PROTEIN"/>
    <property type="match status" value="1"/>
</dbReference>
<dbReference type="SMART" id="SM00737">
    <property type="entry name" value="ML"/>
    <property type="match status" value="1"/>
</dbReference>
<evidence type="ECO:0000313" key="11">
    <source>
        <dbReference type="Proteomes" id="UP000319160"/>
    </source>
</evidence>
<dbReference type="InterPro" id="IPR003172">
    <property type="entry name" value="ML_dom"/>
</dbReference>
<accession>A0A553IFM6</accession>
<sequence>MRFSSAACIAALSAGNLVSAGSWFGTGDVSVNDAQKVPGDSPLQFCDGDHDQDTVHIEHVDLLPNPPEAGSPLVIRATGTVFKPIEKDAYVKLVVKYGLIRLISTRADLCEQVENVDLKCPIEKGVLSITKSVDIPKEVPPGTYNVFADVYNADDTPITCLQATVTFGMKRNTDESIESIEEVEDL</sequence>
<evidence type="ECO:0000259" key="9">
    <source>
        <dbReference type="SMART" id="SM00737"/>
    </source>
</evidence>
<keyword evidence="11" id="KW-1185">Reference proteome</keyword>
<feature type="signal peptide" evidence="8">
    <location>
        <begin position="1"/>
        <end position="20"/>
    </location>
</feature>
<dbReference type="FunFam" id="2.60.40.770:FF:000004">
    <property type="entry name" value="Phosphatidylglycerol/phosphatidylinositol transfer protein"/>
    <property type="match status" value="1"/>
</dbReference>
<dbReference type="GO" id="GO:0032366">
    <property type="term" value="P:intracellular sterol transport"/>
    <property type="evidence" value="ECO:0007669"/>
    <property type="project" value="InterPro"/>
</dbReference>
<dbReference type="SUPFAM" id="SSF81296">
    <property type="entry name" value="E set domains"/>
    <property type="match status" value="1"/>
</dbReference>
<dbReference type="CDD" id="cd00917">
    <property type="entry name" value="PG-PI_TP"/>
    <property type="match status" value="1"/>
</dbReference>
<evidence type="ECO:0000256" key="1">
    <source>
        <dbReference type="ARBA" id="ARBA00002053"/>
    </source>
</evidence>
<name>A0A553IFM6_9PEZI</name>
<dbReference type="OrthoDB" id="6409159at2759"/>
<dbReference type="EMBL" id="VFLP01000001">
    <property type="protein sequence ID" value="TRX99003.1"/>
    <property type="molecule type" value="Genomic_DNA"/>
</dbReference>
<dbReference type="InterPro" id="IPR039670">
    <property type="entry name" value="NPC2-like"/>
</dbReference>
<dbReference type="STRING" id="2512241.A0A553IFM6"/>
<dbReference type="InterPro" id="IPR033917">
    <property type="entry name" value="ML_PG-PI_TP"/>
</dbReference>
<dbReference type="InterPro" id="IPR014756">
    <property type="entry name" value="Ig_E-set"/>
</dbReference>
<evidence type="ECO:0000313" key="10">
    <source>
        <dbReference type="EMBL" id="TRX99003.1"/>
    </source>
</evidence>
<dbReference type="AlphaFoldDB" id="A0A553IFM6"/>